<keyword evidence="2 7" id="KW-0032">Aminotransferase</keyword>
<keyword evidence="4 5" id="KW-0663">Pyridoxal phosphate</keyword>
<comment type="caution">
    <text evidence="7">The sequence shown here is derived from an EMBL/GenBank/DDBJ whole genome shotgun (WGS) entry which is preliminary data.</text>
</comment>
<dbReference type="EMBL" id="MSJL01000007">
    <property type="protein sequence ID" value="OLF50392.1"/>
    <property type="molecule type" value="Genomic_DNA"/>
</dbReference>
<dbReference type="Pfam" id="PF00155">
    <property type="entry name" value="Aminotran_1_2"/>
    <property type="match status" value="1"/>
</dbReference>
<evidence type="ECO:0000313" key="7">
    <source>
        <dbReference type="EMBL" id="OLF50392.1"/>
    </source>
</evidence>
<evidence type="ECO:0000256" key="3">
    <source>
        <dbReference type="ARBA" id="ARBA00022679"/>
    </source>
</evidence>
<dbReference type="InterPro" id="IPR001917">
    <property type="entry name" value="Aminotrans_II_pyridoxalP_BS"/>
</dbReference>
<evidence type="ECO:0000256" key="5">
    <source>
        <dbReference type="RuleBase" id="RU003693"/>
    </source>
</evidence>
<accession>A0A1Q8EF28</accession>
<protein>
    <submittedName>
        <fullName evidence="7">Aspartate aminotransferase</fullName>
    </submittedName>
</protein>
<name>A0A1Q8EF28_STRAI</name>
<reference evidence="8" key="1">
    <citation type="submission" date="2016-12" db="EMBL/GenBank/DDBJ databases">
        <authorList>
            <person name="Gulvik C.A."/>
        </authorList>
    </citation>
    <scope>NUCLEOTIDE SEQUENCE [LARGE SCALE GENOMIC DNA]</scope>
    <source>
        <strain evidence="8">ATCC 51725</strain>
    </source>
</reference>
<evidence type="ECO:0000313" key="8">
    <source>
        <dbReference type="Proteomes" id="UP000186437"/>
    </source>
</evidence>
<evidence type="ECO:0000256" key="2">
    <source>
        <dbReference type="ARBA" id="ARBA00022576"/>
    </source>
</evidence>
<dbReference type="PANTHER" id="PTHR42885:SF2">
    <property type="entry name" value="HISTIDINOL-PHOSPHATE AMINOTRANSFERASE"/>
    <property type="match status" value="1"/>
</dbReference>
<sequence>MYGGRQRMVAFRQELKDWEPYKLERILPHDLGNNENRFIDWTELLERVEDRISVSDLLYYGDNCYREVTEKYAAYAGVDISQITVGVGSDFLIHMIVTTFLGKDDVFLTIDPDFFMYQFYNQLHGSRFEAYPLEWRAASLHLSAEKLLTYAEEVGAKVLMLSNPNNPSSVAFEQQEIEKIIQDFDGLVVLDEAYIEFSDCPSFVSLVEKYDNLLILRTLSKAFGLAGLRLGFAIACERLIYELDKAIPPFSVSNVVAKIGAAALDDQEKVAVAIEQTKMSRQDFQAFLASLPDCQVLPSQTNFLTFTFKGAEQFYRRALTQGFHFKYYSKGILAGYIRMTTGRPEEMALLKELILESLHTD</sequence>
<dbReference type="AlphaFoldDB" id="A0A1Q8EF28"/>
<dbReference type="InterPro" id="IPR015422">
    <property type="entry name" value="PyrdxlP-dep_Trfase_small"/>
</dbReference>
<keyword evidence="3 7" id="KW-0808">Transferase</keyword>
<dbReference type="GO" id="GO:0030170">
    <property type="term" value="F:pyridoxal phosphate binding"/>
    <property type="evidence" value="ECO:0007669"/>
    <property type="project" value="InterPro"/>
</dbReference>
<keyword evidence="8" id="KW-1185">Reference proteome</keyword>
<proteinExistence type="inferred from homology"/>
<dbReference type="Gene3D" id="3.40.640.10">
    <property type="entry name" value="Type I PLP-dependent aspartate aminotransferase-like (Major domain)"/>
    <property type="match status" value="1"/>
</dbReference>
<dbReference type="PANTHER" id="PTHR42885">
    <property type="entry name" value="HISTIDINOL-PHOSPHATE AMINOTRANSFERASE-RELATED"/>
    <property type="match status" value="1"/>
</dbReference>
<dbReference type="PROSITE" id="PS00599">
    <property type="entry name" value="AA_TRANSFER_CLASS_2"/>
    <property type="match status" value="1"/>
</dbReference>
<evidence type="ECO:0000259" key="6">
    <source>
        <dbReference type="Pfam" id="PF00155"/>
    </source>
</evidence>
<organism evidence="7 8">
    <name type="scientific">Streptococcus acidominimus</name>
    <dbReference type="NCBI Taxonomy" id="1326"/>
    <lineage>
        <taxon>Bacteria</taxon>
        <taxon>Bacillati</taxon>
        <taxon>Bacillota</taxon>
        <taxon>Bacilli</taxon>
        <taxon>Lactobacillales</taxon>
        <taxon>Streptococcaceae</taxon>
        <taxon>Streptococcus</taxon>
    </lineage>
</organism>
<dbReference type="InterPro" id="IPR004839">
    <property type="entry name" value="Aminotransferase_I/II_large"/>
</dbReference>
<dbReference type="InterPro" id="IPR015424">
    <property type="entry name" value="PyrdxlP-dep_Trfase"/>
</dbReference>
<gene>
    <name evidence="7" type="ORF">BU200_02575</name>
</gene>
<comment type="similarity">
    <text evidence="5">Belongs to the class-II pyridoxal-phosphate-dependent aminotransferase family.</text>
</comment>
<dbReference type="GO" id="GO:0008483">
    <property type="term" value="F:transaminase activity"/>
    <property type="evidence" value="ECO:0007669"/>
    <property type="project" value="UniProtKB-KW"/>
</dbReference>
<dbReference type="Proteomes" id="UP000186437">
    <property type="component" value="Unassembled WGS sequence"/>
</dbReference>
<dbReference type="CDD" id="cd00609">
    <property type="entry name" value="AAT_like"/>
    <property type="match status" value="1"/>
</dbReference>
<evidence type="ECO:0000256" key="4">
    <source>
        <dbReference type="ARBA" id="ARBA00022898"/>
    </source>
</evidence>
<dbReference type="SUPFAM" id="SSF53383">
    <property type="entry name" value="PLP-dependent transferases"/>
    <property type="match status" value="1"/>
</dbReference>
<evidence type="ECO:0000256" key="1">
    <source>
        <dbReference type="ARBA" id="ARBA00001933"/>
    </source>
</evidence>
<feature type="domain" description="Aminotransferase class I/classII large" evidence="6">
    <location>
        <begin position="30"/>
        <end position="346"/>
    </location>
</feature>
<dbReference type="InterPro" id="IPR015421">
    <property type="entry name" value="PyrdxlP-dep_Trfase_major"/>
</dbReference>
<dbReference type="Gene3D" id="3.90.1150.10">
    <property type="entry name" value="Aspartate Aminotransferase, domain 1"/>
    <property type="match status" value="1"/>
</dbReference>
<comment type="cofactor">
    <cofactor evidence="1 5">
        <name>pyridoxal 5'-phosphate</name>
        <dbReference type="ChEBI" id="CHEBI:597326"/>
    </cofactor>
</comment>